<comment type="caution">
    <text evidence="3">The sequence shown here is derived from an EMBL/GenBank/DDBJ whole genome shotgun (WGS) entry which is preliminary data.</text>
</comment>
<accession>A0ABS0EVL4</accession>
<proteinExistence type="predicted"/>
<organism evidence="3 4">
    <name type="scientific">Herminiimonas contaminans</name>
    <dbReference type="NCBI Taxonomy" id="1111140"/>
    <lineage>
        <taxon>Bacteria</taxon>
        <taxon>Pseudomonadati</taxon>
        <taxon>Pseudomonadota</taxon>
        <taxon>Betaproteobacteria</taxon>
        <taxon>Burkholderiales</taxon>
        <taxon>Oxalobacteraceae</taxon>
        <taxon>Herminiimonas</taxon>
    </lineage>
</organism>
<dbReference type="InterPro" id="IPR009739">
    <property type="entry name" value="LprI-like_N"/>
</dbReference>
<evidence type="ECO:0000256" key="1">
    <source>
        <dbReference type="SAM" id="SignalP"/>
    </source>
</evidence>
<keyword evidence="1" id="KW-0732">Signal</keyword>
<feature type="signal peptide" evidence="1">
    <location>
        <begin position="1"/>
        <end position="20"/>
    </location>
</feature>
<evidence type="ECO:0000259" key="2">
    <source>
        <dbReference type="Pfam" id="PF07007"/>
    </source>
</evidence>
<dbReference type="PANTHER" id="PTHR39176:SF1">
    <property type="entry name" value="PERIPLASMIC PROTEIN"/>
    <property type="match status" value="1"/>
</dbReference>
<name>A0ABS0EVL4_9BURK</name>
<dbReference type="Gene3D" id="1.20.1270.180">
    <property type="match status" value="1"/>
</dbReference>
<keyword evidence="4" id="KW-1185">Reference proteome</keyword>
<protein>
    <submittedName>
        <fullName evidence="3">DUF1311 domain-containing protein</fullName>
    </submittedName>
</protein>
<dbReference type="Pfam" id="PF07007">
    <property type="entry name" value="LprI"/>
    <property type="match status" value="1"/>
</dbReference>
<evidence type="ECO:0000313" key="3">
    <source>
        <dbReference type="EMBL" id="MBF8177887.1"/>
    </source>
</evidence>
<feature type="chain" id="PRO_5045047504" evidence="1">
    <location>
        <begin position="21"/>
        <end position="134"/>
    </location>
</feature>
<feature type="domain" description="Lysozyme inhibitor LprI-like N-terminal" evidence="2">
    <location>
        <begin position="35"/>
        <end position="122"/>
    </location>
</feature>
<dbReference type="PANTHER" id="PTHR39176">
    <property type="entry name" value="PERIPLASMIC PROTEIN-RELATED"/>
    <property type="match status" value="1"/>
</dbReference>
<dbReference type="EMBL" id="JADOEL010000006">
    <property type="protein sequence ID" value="MBF8177887.1"/>
    <property type="molecule type" value="Genomic_DNA"/>
</dbReference>
<dbReference type="RefSeq" id="WP_195875442.1">
    <property type="nucleotide sequence ID" value="NZ_JADOEL010000006.1"/>
</dbReference>
<evidence type="ECO:0000313" key="4">
    <source>
        <dbReference type="Proteomes" id="UP000657372"/>
    </source>
</evidence>
<dbReference type="Proteomes" id="UP000657372">
    <property type="component" value="Unassembled WGS sequence"/>
</dbReference>
<reference evidence="3 4" key="1">
    <citation type="submission" date="2020-11" db="EMBL/GenBank/DDBJ databases">
        <title>WGS of Herminiimonas contaminans strain Marseille-Q4544 isolated from planarians Schmidtea mediterranea.</title>
        <authorList>
            <person name="Kangale L."/>
        </authorList>
    </citation>
    <scope>NUCLEOTIDE SEQUENCE [LARGE SCALE GENOMIC DNA]</scope>
    <source>
        <strain evidence="3 4">Marseille-Q4544</strain>
    </source>
</reference>
<gene>
    <name evidence="3" type="ORF">IXC47_09355</name>
</gene>
<sequence length="134" mass="15128">MKTHHLLAGLLLLVGGAAWAQDQALLQEALKDCDKNQLTMNMCASHRYATADQKLNQQYKQLMAQQDATGKQRLRDAQRAWISFRDKDCLANNGLREESGSIWPLLHFSCLERHTVQRSEDLKLQACGMEGCGK</sequence>